<sequence>MEVKKLSTSQKTRKVPSKIKTMLITFFDSRVIIHKEFVPAGQVITGEYYLNVLKRLIARIRRIRPEYRDEDSWCLLHNGTCFSTIADTF</sequence>
<evidence type="ECO:0000313" key="1">
    <source>
        <dbReference type="EMBL" id="UYV70884.1"/>
    </source>
</evidence>
<dbReference type="Gene3D" id="3.30.420.10">
    <property type="entry name" value="Ribonuclease H-like superfamily/Ribonuclease H"/>
    <property type="match status" value="1"/>
</dbReference>
<protein>
    <recommendedName>
        <fullName evidence="3">Mariner Mos1 transposase</fullName>
    </recommendedName>
</protein>
<evidence type="ECO:0008006" key="3">
    <source>
        <dbReference type="Google" id="ProtNLM"/>
    </source>
</evidence>
<proteinExistence type="predicted"/>
<evidence type="ECO:0000313" key="2">
    <source>
        <dbReference type="Proteomes" id="UP001235939"/>
    </source>
</evidence>
<dbReference type="InterPro" id="IPR036397">
    <property type="entry name" value="RNaseH_sf"/>
</dbReference>
<organism evidence="1 2">
    <name type="scientific">Cordylochernes scorpioides</name>
    <dbReference type="NCBI Taxonomy" id="51811"/>
    <lineage>
        <taxon>Eukaryota</taxon>
        <taxon>Metazoa</taxon>
        <taxon>Ecdysozoa</taxon>
        <taxon>Arthropoda</taxon>
        <taxon>Chelicerata</taxon>
        <taxon>Arachnida</taxon>
        <taxon>Pseudoscorpiones</taxon>
        <taxon>Cheliferoidea</taxon>
        <taxon>Chernetidae</taxon>
        <taxon>Cordylochernes</taxon>
    </lineage>
</organism>
<reference evidence="1 2" key="1">
    <citation type="submission" date="2022-01" db="EMBL/GenBank/DDBJ databases">
        <title>A chromosomal length assembly of Cordylochernes scorpioides.</title>
        <authorList>
            <person name="Zeh D."/>
            <person name="Zeh J."/>
        </authorList>
    </citation>
    <scope>NUCLEOTIDE SEQUENCE [LARGE SCALE GENOMIC DNA]</scope>
    <source>
        <strain evidence="1">IN4F17</strain>
        <tissue evidence="1">Whole Body</tissue>
    </source>
</reference>
<dbReference type="EMBL" id="CP092870">
    <property type="protein sequence ID" value="UYV70884.1"/>
    <property type="molecule type" value="Genomic_DNA"/>
</dbReference>
<name>A0ABY6KQM4_9ARAC</name>
<gene>
    <name evidence="1" type="ORF">LAZ67_8000973</name>
</gene>
<keyword evidence="2" id="KW-1185">Reference proteome</keyword>
<accession>A0ABY6KQM4</accession>
<dbReference type="Pfam" id="PF01359">
    <property type="entry name" value="Transposase_1"/>
    <property type="match status" value="1"/>
</dbReference>
<dbReference type="Proteomes" id="UP001235939">
    <property type="component" value="Chromosome 08"/>
</dbReference>
<dbReference type="InterPro" id="IPR001888">
    <property type="entry name" value="Transposase_1"/>
</dbReference>